<dbReference type="PANTHER" id="PTHR33542">
    <property type="entry name" value="SIROHYDROCHLORIN FERROCHELATASE, CHLOROPLASTIC"/>
    <property type="match status" value="1"/>
</dbReference>
<organism evidence="3 4">
    <name type="scientific">Oceanobacillus piezotolerans</name>
    <dbReference type="NCBI Taxonomy" id="2448030"/>
    <lineage>
        <taxon>Bacteria</taxon>
        <taxon>Bacillati</taxon>
        <taxon>Bacillota</taxon>
        <taxon>Bacilli</taxon>
        <taxon>Bacillales</taxon>
        <taxon>Bacillaceae</taxon>
        <taxon>Oceanobacillus</taxon>
    </lineage>
</organism>
<dbReference type="OrthoDB" id="9797895at2"/>
<dbReference type="RefSeq" id="WP_121520229.1">
    <property type="nucleotide sequence ID" value="NZ_RCHR01000001.1"/>
</dbReference>
<evidence type="ECO:0000313" key="3">
    <source>
        <dbReference type="EMBL" id="RLL47743.1"/>
    </source>
</evidence>
<dbReference type="GO" id="GO:0046872">
    <property type="term" value="F:metal ion binding"/>
    <property type="evidence" value="ECO:0007669"/>
    <property type="project" value="UniProtKB-KW"/>
</dbReference>
<dbReference type="Pfam" id="PF01903">
    <property type="entry name" value="CbiX"/>
    <property type="match status" value="2"/>
</dbReference>
<name>A0A498D8Y7_9BACI</name>
<sequence length="241" mass="27309">MQGVLYVSHGSRRPEATAEAIAFLSLVREQVNIDLQEICFLELANPNIEQGIDSLVKQGVSRISIVPVLLLSAGHYFHDIPEEVDRVRKKYPKIKFTYGKPLGVQKRLTHILKDRIEETGVPLNPDAKILLIGRGSNNPRTKQDIEEIAEQLKEKVDREVETCYLAACSPSFEEGLHNVLKGEHSQVFIVPYLWFTGVLMETIEKRVNEYHSFGKEIIVCHQLGNHPSIVAALKDRVYETI</sequence>
<protein>
    <submittedName>
        <fullName evidence="3">Sirohydrochlorin chelatase</fullName>
    </submittedName>
</protein>
<keyword evidence="4" id="KW-1185">Reference proteome</keyword>
<dbReference type="CDD" id="cd03414">
    <property type="entry name" value="CbiX_SirB_C"/>
    <property type="match status" value="1"/>
</dbReference>
<evidence type="ECO:0000256" key="1">
    <source>
        <dbReference type="ARBA" id="ARBA00022723"/>
    </source>
</evidence>
<dbReference type="PANTHER" id="PTHR33542:SF3">
    <property type="entry name" value="SIROHYDROCHLORIN FERROCHELATASE, CHLOROPLASTIC"/>
    <property type="match status" value="1"/>
</dbReference>
<evidence type="ECO:0000313" key="4">
    <source>
        <dbReference type="Proteomes" id="UP000270219"/>
    </source>
</evidence>
<dbReference type="InterPro" id="IPR050963">
    <property type="entry name" value="Sirohydro_Cobaltochel/CbiX"/>
</dbReference>
<evidence type="ECO:0000256" key="2">
    <source>
        <dbReference type="ARBA" id="ARBA00023239"/>
    </source>
</evidence>
<accession>A0A498D8Y7</accession>
<dbReference type="SUPFAM" id="SSF53800">
    <property type="entry name" value="Chelatase"/>
    <property type="match status" value="1"/>
</dbReference>
<keyword evidence="2" id="KW-0456">Lyase</keyword>
<dbReference type="Gene3D" id="3.40.50.1400">
    <property type="match status" value="2"/>
</dbReference>
<dbReference type="AlphaFoldDB" id="A0A498D8Y7"/>
<dbReference type="GO" id="GO:0016829">
    <property type="term" value="F:lyase activity"/>
    <property type="evidence" value="ECO:0007669"/>
    <property type="project" value="UniProtKB-KW"/>
</dbReference>
<reference evidence="3 4" key="1">
    <citation type="submission" date="2018-10" db="EMBL/GenBank/DDBJ databases">
        <title>Oceanobacillus sp. YLB-02 draft genome.</title>
        <authorList>
            <person name="Yu L."/>
        </authorList>
    </citation>
    <scope>NUCLEOTIDE SEQUENCE [LARGE SCALE GENOMIC DNA]</scope>
    <source>
        <strain evidence="3 4">YLB-02</strain>
    </source>
</reference>
<proteinExistence type="predicted"/>
<dbReference type="InterPro" id="IPR002762">
    <property type="entry name" value="CbiX-like"/>
</dbReference>
<keyword evidence="1" id="KW-0479">Metal-binding</keyword>
<gene>
    <name evidence="3" type="ORF">D8M04_00215</name>
</gene>
<dbReference type="CDD" id="cd03416">
    <property type="entry name" value="CbiX_SirB_N"/>
    <property type="match status" value="1"/>
</dbReference>
<dbReference type="Proteomes" id="UP000270219">
    <property type="component" value="Unassembled WGS sequence"/>
</dbReference>
<dbReference type="EMBL" id="RCHR01000001">
    <property type="protein sequence ID" value="RLL47743.1"/>
    <property type="molecule type" value="Genomic_DNA"/>
</dbReference>
<comment type="caution">
    <text evidence="3">The sequence shown here is derived from an EMBL/GenBank/DDBJ whole genome shotgun (WGS) entry which is preliminary data.</text>
</comment>